<proteinExistence type="predicted"/>
<organism evidence="1 2">
    <name type="scientific">Thermosulfurimonas dismutans</name>
    <dbReference type="NCBI Taxonomy" id="999894"/>
    <lineage>
        <taxon>Bacteria</taxon>
        <taxon>Pseudomonadati</taxon>
        <taxon>Thermodesulfobacteriota</taxon>
        <taxon>Thermodesulfobacteria</taxon>
        <taxon>Thermodesulfobacteriales</taxon>
        <taxon>Thermodesulfobacteriaceae</taxon>
        <taxon>Thermosulfurimonas</taxon>
    </lineage>
</organism>
<dbReference type="EMBL" id="LWLG01000031">
    <property type="protein sequence ID" value="OAQ19779.1"/>
    <property type="molecule type" value="Genomic_DNA"/>
</dbReference>
<protein>
    <submittedName>
        <fullName evidence="1">Uncharacterized protein</fullName>
    </submittedName>
</protein>
<accession>A0A179D239</accession>
<comment type="caution">
    <text evidence="1">The sequence shown here is derived from an EMBL/GenBank/DDBJ whole genome shotgun (WGS) entry which is preliminary data.</text>
</comment>
<reference evidence="1 2" key="1">
    <citation type="submission" date="2016-04" db="EMBL/GenBank/DDBJ databases">
        <title>Genome analysis of Thermosulfurimonas dismutans, the first thermophilic sulfur-disproportionating bacterium of the phylum Thermodesulfobacteria.</title>
        <authorList>
            <person name="Mardanov A.V."/>
            <person name="Beletsky A.V."/>
            <person name="Kadnikov V.V."/>
            <person name="Slobodkin A.I."/>
            <person name="Ravin N.V."/>
        </authorList>
    </citation>
    <scope>NUCLEOTIDE SEQUENCE [LARGE SCALE GENOMIC DNA]</scope>
    <source>
        <strain evidence="1 2">S95</strain>
    </source>
</reference>
<evidence type="ECO:0000313" key="1">
    <source>
        <dbReference type="EMBL" id="OAQ19779.1"/>
    </source>
</evidence>
<evidence type="ECO:0000313" key="2">
    <source>
        <dbReference type="Proteomes" id="UP000078390"/>
    </source>
</evidence>
<keyword evidence="2" id="KW-1185">Reference proteome</keyword>
<dbReference type="AlphaFoldDB" id="A0A179D239"/>
<dbReference type="Proteomes" id="UP000078390">
    <property type="component" value="Unassembled WGS sequence"/>
</dbReference>
<dbReference type="STRING" id="999894.TDIS_2130"/>
<name>A0A179D239_9BACT</name>
<sequence>MLVGRPPDSLEGDLMCQIMHVEPEDISGVSEGMNEEV</sequence>
<gene>
    <name evidence="1" type="ORF">TDIS_2130</name>
</gene>